<dbReference type="PROSITE" id="PS52052">
    <property type="entry name" value="PEHE"/>
    <property type="match status" value="1"/>
</dbReference>
<keyword evidence="4" id="KW-1185">Reference proteome</keyword>
<gene>
    <name evidence="3" type="ORF">PODLI_1B042347</name>
</gene>
<dbReference type="InterPro" id="IPR026180">
    <property type="entry name" value="NSL1"/>
</dbReference>
<feature type="domain" description="PEHE" evidence="2">
    <location>
        <begin position="526"/>
        <end position="667"/>
    </location>
</feature>
<dbReference type="PANTHER" id="PTHR22443:SF17">
    <property type="entry name" value="KAT8 REGULATORY NSL COMPLEX SUBUNIT 1-LIKE"/>
    <property type="match status" value="1"/>
</dbReference>
<sequence>MAAAAAAAAPEASGPPWRPQSRRQRQAEARARQASLWGRARSLCRRLRALQARQRACDSDATDSASACSASSASSGSSSSSSASSCSSASDSESAEPPPPTERPANVGRRLAERQWAMERAAIICRWTWLQAQVSDLEYRIRQQTDVYKQLRANKGPVVLGDLQHEDVMRQQSRLGSAAVVNSRKNKILPPPSSHLKVPTGDRQCDLSPCIPSYLLQNAEKQNSRLAQSLRNLVCQSPSCTPINGSPEPPKACTSPHQVNGISNCFNTCSTSNSQDDVDANRILTKPKQLNNSLPATLSSLDNSCVAARIRPICRYRKRRLVRVSAVSHLSRKPQKPLSMKCNCERPNSCILCDCKASVQTIDPETMSLEERVALLDSGFHPILSFSHGNPLHLHFEALLREDHRLSHKLKTLKIPQWGLKDLTNNICSSSLSASGPLLKGSASRSFFVPSPQTYKPSSLHHVPSLCFENTPAPHSNQVPGNSMTASSSTLPAKKKKVECSYDINNIVIPMSMAAATRVEKLQYKEILTPSWRMVDLKELKTSGEVDSELEDISDETYLNHHQKYEELERARWDSWAGSISHRRGNRSSNRADGRWIPQPGSPDATSHNLNHLQYANSPMGSLSPELSNVLQPLLIKGRGRNSLSFSEDTSFSFSEMDEDTQNVQPWEPRTFPLSDTEYKALQDPPCEAPGKQTSTIQQWNSRSNQGLRTNNINSSTSNPREPFVSGWQVQPGVSKQQDEFAGQPCVPPVLINNR</sequence>
<feature type="compositionally biased region" description="Polar residues" evidence="1">
    <location>
        <begin position="702"/>
        <end position="720"/>
    </location>
</feature>
<evidence type="ECO:0000256" key="1">
    <source>
        <dbReference type="SAM" id="MobiDB-lite"/>
    </source>
</evidence>
<feature type="region of interest" description="Disordered" evidence="1">
    <location>
        <begin position="702"/>
        <end position="755"/>
    </location>
</feature>
<dbReference type="GO" id="GO:0044545">
    <property type="term" value="C:NSL complex"/>
    <property type="evidence" value="ECO:0007669"/>
    <property type="project" value="TreeGrafter"/>
</dbReference>
<dbReference type="InterPro" id="IPR029332">
    <property type="entry name" value="PEHE_dom"/>
</dbReference>
<dbReference type="GO" id="GO:0035035">
    <property type="term" value="F:histone acetyltransferase binding"/>
    <property type="evidence" value="ECO:0007669"/>
    <property type="project" value="TreeGrafter"/>
</dbReference>
<dbReference type="SMART" id="SM01300">
    <property type="entry name" value="PEHE"/>
    <property type="match status" value="1"/>
</dbReference>
<dbReference type="AlphaFoldDB" id="A0AA35L519"/>
<feature type="region of interest" description="Disordered" evidence="1">
    <location>
        <begin position="1"/>
        <end position="34"/>
    </location>
</feature>
<evidence type="ECO:0000259" key="2">
    <source>
        <dbReference type="PROSITE" id="PS52052"/>
    </source>
</evidence>
<accession>A0AA35L519</accession>
<evidence type="ECO:0000313" key="4">
    <source>
        <dbReference type="Proteomes" id="UP001178461"/>
    </source>
</evidence>
<dbReference type="EMBL" id="OX395137">
    <property type="protein sequence ID" value="CAI5789298.1"/>
    <property type="molecule type" value="Genomic_DNA"/>
</dbReference>
<reference evidence="3" key="1">
    <citation type="submission" date="2022-12" db="EMBL/GenBank/DDBJ databases">
        <authorList>
            <person name="Alioto T."/>
            <person name="Alioto T."/>
            <person name="Gomez Garrido J."/>
        </authorList>
    </citation>
    <scope>NUCLEOTIDE SEQUENCE</scope>
</reference>
<dbReference type="Gene3D" id="6.10.250.3170">
    <property type="match status" value="1"/>
</dbReference>
<dbReference type="PANTHER" id="PTHR22443">
    <property type="entry name" value="NON-SPECIFIC LETHAL 1, ISOFORM M"/>
    <property type="match status" value="1"/>
</dbReference>
<feature type="compositionally biased region" description="Low complexity" evidence="1">
    <location>
        <begin position="62"/>
        <end position="92"/>
    </location>
</feature>
<feature type="region of interest" description="Disordered" evidence="1">
    <location>
        <begin position="580"/>
        <end position="608"/>
    </location>
</feature>
<protein>
    <recommendedName>
        <fullName evidence="2">PEHE domain-containing protein</fullName>
    </recommendedName>
</protein>
<name>A0AA35L519_9SAUR</name>
<proteinExistence type="predicted"/>
<organism evidence="3 4">
    <name type="scientific">Podarcis lilfordi</name>
    <name type="common">Lilford's wall lizard</name>
    <dbReference type="NCBI Taxonomy" id="74358"/>
    <lineage>
        <taxon>Eukaryota</taxon>
        <taxon>Metazoa</taxon>
        <taxon>Chordata</taxon>
        <taxon>Craniata</taxon>
        <taxon>Vertebrata</taxon>
        <taxon>Euteleostomi</taxon>
        <taxon>Lepidosauria</taxon>
        <taxon>Squamata</taxon>
        <taxon>Bifurcata</taxon>
        <taxon>Unidentata</taxon>
        <taxon>Episquamata</taxon>
        <taxon>Laterata</taxon>
        <taxon>Lacertibaenia</taxon>
        <taxon>Lacertidae</taxon>
        <taxon>Podarcis</taxon>
    </lineage>
</organism>
<evidence type="ECO:0000313" key="3">
    <source>
        <dbReference type="EMBL" id="CAI5789298.1"/>
    </source>
</evidence>
<dbReference type="Proteomes" id="UP001178461">
    <property type="component" value="Chromosome 12"/>
</dbReference>
<feature type="region of interest" description="Disordered" evidence="1">
    <location>
        <begin position="55"/>
        <end position="107"/>
    </location>
</feature>
<dbReference type="Pfam" id="PF15275">
    <property type="entry name" value="PEHE"/>
    <property type="match status" value="1"/>
</dbReference>